<accession>A0A127Q8F3</accession>
<organism evidence="1 2">
    <name type="scientific">Collimonas pratensis</name>
    <dbReference type="NCBI Taxonomy" id="279113"/>
    <lineage>
        <taxon>Bacteria</taxon>
        <taxon>Pseudomonadati</taxon>
        <taxon>Pseudomonadota</taxon>
        <taxon>Betaproteobacteria</taxon>
        <taxon>Burkholderiales</taxon>
        <taxon>Oxalobacteraceae</taxon>
        <taxon>Collimonas</taxon>
    </lineage>
</organism>
<name>A0A127Q8F3_9BURK</name>
<sequence length="49" mass="5719">MIPEFINPVARFFDEWSICNRCKWDAGSIPAASTNNLFKINSLKIYRCH</sequence>
<proteinExistence type="predicted"/>
<protein>
    <submittedName>
        <fullName evidence="1">Uncharacterized protein</fullName>
    </submittedName>
</protein>
<reference evidence="1 2" key="1">
    <citation type="submission" date="2015-11" db="EMBL/GenBank/DDBJ databases">
        <title>Exploring the genomic traits of fungus-feeding bacterial genus Collimonas.</title>
        <authorList>
            <person name="Song C."/>
            <person name="Schmidt R."/>
            <person name="de Jager V."/>
            <person name="Krzyzanowska D."/>
            <person name="Jongedijk E."/>
            <person name="Cankar K."/>
            <person name="Beekwilder J."/>
            <person name="van Veen A."/>
            <person name="de Boer W."/>
            <person name="van Veen J.A."/>
            <person name="Garbeva P."/>
        </authorList>
    </citation>
    <scope>NUCLEOTIDE SEQUENCE [LARGE SCALE GENOMIC DNA]</scope>
    <source>
        <strain evidence="1 2">Ter91</strain>
    </source>
</reference>
<evidence type="ECO:0000313" key="1">
    <source>
        <dbReference type="EMBL" id="AMP06349.1"/>
    </source>
</evidence>
<dbReference type="PATRIC" id="fig|279113.9.peg.3996"/>
<gene>
    <name evidence="1" type="ORF">CPter91_4029</name>
</gene>
<dbReference type="KEGG" id="cpra:CPter91_4029"/>
<evidence type="ECO:0000313" key="2">
    <source>
        <dbReference type="Proteomes" id="UP000074561"/>
    </source>
</evidence>
<dbReference type="Proteomes" id="UP000074561">
    <property type="component" value="Chromosome"/>
</dbReference>
<dbReference type="EMBL" id="CP013234">
    <property type="protein sequence ID" value="AMP06349.1"/>
    <property type="molecule type" value="Genomic_DNA"/>
</dbReference>
<dbReference type="AlphaFoldDB" id="A0A127Q8F3"/>